<proteinExistence type="inferred from homology"/>
<gene>
    <name evidence="2" type="ORF">SU86_003525</name>
</gene>
<dbReference type="InterPro" id="IPR003746">
    <property type="entry name" value="DUF167"/>
</dbReference>
<sequence>MQYHILVEFHRDFVFVDGNQITVGVKSKPVGGEANYEIIKKLAKHFGVSSANVIIKSGHKSSKKIIEII</sequence>
<dbReference type="Gene3D" id="3.30.1200.10">
    <property type="entry name" value="YggU-like"/>
    <property type="match status" value="1"/>
</dbReference>
<evidence type="ECO:0008006" key="4">
    <source>
        <dbReference type="Google" id="ProtNLM"/>
    </source>
</evidence>
<dbReference type="InterPro" id="IPR036591">
    <property type="entry name" value="YggU-like_sf"/>
</dbReference>
<protein>
    <recommendedName>
        <fullName evidence="4">DUF167 domain-containing protein</fullName>
    </recommendedName>
</protein>
<dbReference type="STRING" id="1603555.SU86_003525"/>
<dbReference type="AlphaFoldDB" id="A0A3G1B176"/>
<dbReference type="SUPFAM" id="SSF69786">
    <property type="entry name" value="YggU-like"/>
    <property type="match status" value="1"/>
</dbReference>
<dbReference type="SMART" id="SM01152">
    <property type="entry name" value="DUF167"/>
    <property type="match status" value="1"/>
</dbReference>
<dbReference type="RefSeq" id="WP_048188405.1">
    <property type="nucleotide sequence ID" value="NZ_CP011097.1"/>
</dbReference>
<comment type="similarity">
    <text evidence="1">Belongs to the UPF0235 family.</text>
</comment>
<dbReference type="OrthoDB" id="10336at2157"/>
<dbReference type="GeneID" id="24875461"/>
<evidence type="ECO:0000313" key="3">
    <source>
        <dbReference type="Proteomes" id="UP000266745"/>
    </source>
</evidence>
<organism evidence="2 3">
    <name type="scientific">Candidatus Nitrosotenuis cloacae</name>
    <dbReference type="NCBI Taxonomy" id="1603555"/>
    <lineage>
        <taxon>Archaea</taxon>
        <taxon>Nitrososphaerota</taxon>
        <taxon>Candidatus Nitrosotenuis</taxon>
    </lineage>
</organism>
<keyword evidence="3" id="KW-1185">Reference proteome</keyword>
<name>A0A3G1B176_9ARCH</name>
<dbReference type="KEGG" id="tah:SU86_003525"/>
<dbReference type="Proteomes" id="UP000266745">
    <property type="component" value="Chromosome"/>
</dbReference>
<reference evidence="2 3" key="1">
    <citation type="journal article" date="2016" name="Sci. Rep.">
        <title>A novel ammonia-oxidizing archaeon from wastewater treatment plant: Its enrichment, physiological and genomic characteristics.</title>
        <authorList>
            <person name="Li Y."/>
            <person name="Ding K."/>
            <person name="Wen X."/>
            <person name="Zhang B."/>
            <person name="Shen B."/>
            <person name="Yang Y."/>
        </authorList>
    </citation>
    <scope>NUCLEOTIDE SEQUENCE [LARGE SCALE GENOMIC DNA]</scope>
    <source>
        <strain evidence="2 3">SAT1</strain>
    </source>
</reference>
<evidence type="ECO:0000313" key="2">
    <source>
        <dbReference type="EMBL" id="AJZ75597.1"/>
    </source>
</evidence>
<accession>A0A3G1B176</accession>
<dbReference type="NCBIfam" id="TIGR00251">
    <property type="entry name" value="DUF167 family protein"/>
    <property type="match status" value="1"/>
</dbReference>
<dbReference type="EMBL" id="CP011097">
    <property type="protein sequence ID" value="AJZ75597.1"/>
    <property type="molecule type" value="Genomic_DNA"/>
</dbReference>
<evidence type="ECO:0000256" key="1">
    <source>
        <dbReference type="ARBA" id="ARBA00010364"/>
    </source>
</evidence>
<dbReference type="Pfam" id="PF02594">
    <property type="entry name" value="DUF167"/>
    <property type="match status" value="1"/>
</dbReference>